<dbReference type="InterPro" id="IPR001339">
    <property type="entry name" value="mRNA_cap_enzyme_adenylation"/>
</dbReference>
<dbReference type="GO" id="GO:0004484">
    <property type="term" value="F:mRNA guanylyltransferase activity"/>
    <property type="evidence" value="ECO:0007669"/>
    <property type="project" value="InterPro"/>
</dbReference>
<evidence type="ECO:0000256" key="1">
    <source>
        <dbReference type="ARBA" id="ARBA00011926"/>
    </source>
</evidence>
<dbReference type="InterPro" id="IPR004971">
    <property type="entry name" value="mRNA_G-N7_MeTrfase_dom"/>
</dbReference>
<dbReference type="PANTHER" id="PTHR12189">
    <property type="entry name" value="MRNA GUANINE-7- METHYLTRANSFERASE"/>
    <property type="match status" value="1"/>
</dbReference>
<keyword evidence="2" id="KW-0489">Methyltransferase</keyword>
<evidence type="ECO:0000313" key="9">
    <source>
        <dbReference type="EMBL" id="QHU01184.1"/>
    </source>
</evidence>
<dbReference type="Gene3D" id="3.40.50.150">
    <property type="entry name" value="Vaccinia Virus protein VP39"/>
    <property type="match status" value="1"/>
</dbReference>
<evidence type="ECO:0000256" key="6">
    <source>
        <dbReference type="SAM" id="Coils"/>
    </source>
</evidence>
<feature type="domain" description="MRNA cap 0 methyltransferase" evidence="8">
    <location>
        <begin position="769"/>
        <end position="1077"/>
    </location>
</feature>
<keyword evidence="4" id="KW-0949">S-adenosyl-L-methionine</keyword>
<dbReference type="SUPFAM" id="SSF53335">
    <property type="entry name" value="S-adenosyl-L-methionine-dependent methyltransferases"/>
    <property type="match status" value="1"/>
</dbReference>
<evidence type="ECO:0000259" key="8">
    <source>
        <dbReference type="PROSITE" id="PS51562"/>
    </source>
</evidence>
<dbReference type="SUPFAM" id="SSF56091">
    <property type="entry name" value="DNA ligase/mRNA capping enzyme, catalytic domain"/>
    <property type="match status" value="1"/>
</dbReference>
<dbReference type="EMBL" id="MN740335">
    <property type="protein sequence ID" value="QHU01184.1"/>
    <property type="molecule type" value="Genomic_DNA"/>
</dbReference>
<sequence length="1327" mass="153590">MKISITKQNQIKEYLGHSLTHTNLEFETRIVPNFNSTITRENFTDVIKRLKGFGFENITPINNDILDINIERNNIRVSIHGMDAINDYCAENDLNRIKSNITMMEKKRFSHKGKELKGIDIRDYNFRANLKEEHNIKISSRVGAGILSGNQDVGKLFRYKKRISFLSSDKMFRFDLTMVKSSTKKEIKIKTAQKAKNDINNHDKKLVKKPINESREFNDWWQSLSGNSLVNLREDTYYKAVYYKNLEDSKTLENILEYEIEVELVSNDLKKNVIYKNDIDKNDIDIDKKKKKTDKNDIYKKLIENMVIVLQAIQKNEFVTSETMIKDVKKQFTTLTKLRKINESIPLSITLDYEKSLELDYEDYPNNVNIRKNYCVTEKADGERNLLLINSKGEIHLLNRQGNIKFTNCKTDNLQNCLLDGEYITKDKEGNNIRLFMIFDIYFSNGRDLREIQFMRTKQNIEDEIGNKSRFEELEDLLKMININKGESKTEFILEPKTFLLGDELDFDESKVELVRKLEETYRTNGSGLKELRKTKKDIKIFTQTKKIMDKISESSYIYKTDGLIFTPVNLKVGEGETKKNRYGGRWNRVFKWKPSTENSIDLRVIFLKDEEGELIECYSKAGYDIKRYYKTRLYCGYNPKEHNELNGLKVVNELSEYPNSYTMIPFEPLDPYVHNTSYCNLSSSLRCENGDLIRDNSIVEFVYDRNEEENYRWKPLRVRDNLMPNAFSTALNVWNTTFHPITNHMITTGDGIPDLCSKYYSEFKDRISHMSKVAKFHNLVKKYLIQSIAKENDTLLDFGTGEGGDLLKWVGAKLGMVVGIENNSSNISNVTKGACKRILNEREKQPKNELLKNIYIIWGDASKNLKTNESGNDELNKYYMDVLWGNTISDRFITRYESENMERGRGVCADGFNMATAMFSMHYFFENDKTLFGFLQNLSDNLKVGSQFVACLFDGSKIFDMLKSKDVHEQHDKDGKLCWSIRKKYSNTKLNNNKDSLGMTIGVYVNTFHKEINEYLVNLDYLESILPKFGLAMMGKTETFKNIYNGFSKSGHIKEELSNEGQLFSFLNVAIKIIKKENIMFGGGNKDSTDLLSNFISNDFTELNEDEEDEDDAEDVEDIEDDEDVANEEDIAIAEEDIANEEEDIANEEDIAIEETKELDISIDDTKELDIAIEETEEDIAVVKVKKVKKIIKKKSEQNGGSKELDVPKLEIKELELNDDLDLNEIDIFGSKDLDLNETDIFGSKDLDVPKLEMDLNTMDLNTMDLNTMDNLEIEELDLNENNIDFGSKPDILDLNIDMDEGKIGNSNVKVIKINADDNTLNMINK</sequence>
<keyword evidence="6" id="KW-0175">Coiled coil</keyword>
<protein>
    <recommendedName>
        <fullName evidence="1">mRNA (guanine-N(7))-methyltransferase</fullName>
        <ecNumber evidence="1">2.1.1.56</ecNumber>
    </recommendedName>
</protein>
<dbReference type="PROSITE" id="PS51562">
    <property type="entry name" value="RNA_CAP0_MT"/>
    <property type="match status" value="1"/>
</dbReference>
<accession>A0A6C0JC56</accession>
<dbReference type="InterPro" id="IPR029063">
    <property type="entry name" value="SAM-dependent_MTases_sf"/>
</dbReference>
<organism evidence="9">
    <name type="scientific">viral metagenome</name>
    <dbReference type="NCBI Taxonomy" id="1070528"/>
    <lineage>
        <taxon>unclassified sequences</taxon>
        <taxon>metagenomes</taxon>
        <taxon>organismal metagenomes</taxon>
    </lineage>
</organism>
<proteinExistence type="predicted"/>
<evidence type="ECO:0000256" key="4">
    <source>
        <dbReference type="ARBA" id="ARBA00022691"/>
    </source>
</evidence>
<keyword evidence="5" id="KW-0694">RNA-binding</keyword>
<dbReference type="GO" id="GO:0005524">
    <property type="term" value="F:ATP binding"/>
    <property type="evidence" value="ECO:0007669"/>
    <property type="project" value="InterPro"/>
</dbReference>
<dbReference type="GO" id="GO:0005634">
    <property type="term" value="C:nucleus"/>
    <property type="evidence" value="ECO:0007669"/>
    <property type="project" value="TreeGrafter"/>
</dbReference>
<dbReference type="PANTHER" id="PTHR12189:SF2">
    <property type="entry name" value="MRNA CAP GUANINE-N7 METHYLTRANSFERASE"/>
    <property type="match status" value="1"/>
</dbReference>
<feature type="region of interest" description="Disordered" evidence="7">
    <location>
        <begin position="1103"/>
        <end position="1128"/>
    </location>
</feature>
<name>A0A6C0JC56_9ZZZZ</name>
<dbReference type="GO" id="GO:0004482">
    <property type="term" value="F:mRNA 5'-cap (guanine-N7-)-methyltransferase activity"/>
    <property type="evidence" value="ECO:0007669"/>
    <property type="project" value="UniProtKB-EC"/>
</dbReference>
<keyword evidence="3" id="KW-0808">Transferase</keyword>
<dbReference type="InterPro" id="IPR039753">
    <property type="entry name" value="RG7MT1"/>
</dbReference>
<evidence type="ECO:0000256" key="7">
    <source>
        <dbReference type="SAM" id="MobiDB-lite"/>
    </source>
</evidence>
<evidence type="ECO:0000256" key="2">
    <source>
        <dbReference type="ARBA" id="ARBA00022603"/>
    </source>
</evidence>
<feature type="coiled-coil region" evidence="6">
    <location>
        <begin position="1132"/>
        <end position="1159"/>
    </location>
</feature>
<dbReference type="EC" id="2.1.1.56" evidence="1"/>
<evidence type="ECO:0000256" key="5">
    <source>
        <dbReference type="ARBA" id="ARBA00022884"/>
    </source>
</evidence>
<dbReference type="Pfam" id="PF01331">
    <property type="entry name" value="mRNA_cap_enzyme"/>
    <property type="match status" value="1"/>
</dbReference>
<evidence type="ECO:0000256" key="3">
    <source>
        <dbReference type="ARBA" id="ARBA00022679"/>
    </source>
</evidence>
<reference evidence="9" key="1">
    <citation type="journal article" date="2020" name="Nature">
        <title>Giant virus diversity and host interactions through global metagenomics.</title>
        <authorList>
            <person name="Schulz F."/>
            <person name="Roux S."/>
            <person name="Paez-Espino D."/>
            <person name="Jungbluth S."/>
            <person name="Walsh D.A."/>
            <person name="Denef V.J."/>
            <person name="McMahon K.D."/>
            <person name="Konstantinidis K.T."/>
            <person name="Eloe-Fadrosh E.A."/>
            <person name="Kyrpides N.C."/>
            <person name="Woyke T."/>
        </authorList>
    </citation>
    <scope>NUCLEOTIDE SEQUENCE</scope>
    <source>
        <strain evidence="9">GVMAG-M-3300025860-25</strain>
    </source>
</reference>
<dbReference type="Pfam" id="PF03291">
    <property type="entry name" value="mRNA_G-N7_MeTrfase"/>
    <property type="match status" value="1"/>
</dbReference>
<dbReference type="GO" id="GO:0003723">
    <property type="term" value="F:RNA binding"/>
    <property type="evidence" value="ECO:0007669"/>
    <property type="project" value="UniProtKB-KW"/>
</dbReference>
<dbReference type="Gene3D" id="3.30.470.30">
    <property type="entry name" value="DNA ligase/mRNA capping enzyme"/>
    <property type="match status" value="1"/>
</dbReference>